<evidence type="ECO:0000313" key="2">
    <source>
        <dbReference type="EMBL" id="CAB4752334.1"/>
    </source>
</evidence>
<gene>
    <name evidence="2" type="ORF">UFOPK2809_00948</name>
</gene>
<protein>
    <submittedName>
        <fullName evidence="2">Unannotated protein</fullName>
    </submittedName>
</protein>
<keyword evidence="1" id="KW-1133">Transmembrane helix</keyword>
<dbReference type="AlphaFoldDB" id="A0A6J6TZX3"/>
<name>A0A6J6TZX3_9ZZZZ</name>
<reference evidence="2" key="1">
    <citation type="submission" date="2020-05" db="EMBL/GenBank/DDBJ databases">
        <authorList>
            <person name="Chiriac C."/>
            <person name="Salcher M."/>
            <person name="Ghai R."/>
            <person name="Kavagutti S V."/>
        </authorList>
    </citation>
    <scope>NUCLEOTIDE SEQUENCE</scope>
</reference>
<evidence type="ECO:0000256" key="1">
    <source>
        <dbReference type="SAM" id="Phobius"/>
    </source>
</evidence>
<dbReference type="EMBL" id="CAEZZA010000127">
    <property type="protein sequence ID" value="CAB4752334.1"/>
    <property type="molecule type" value="Genomic_DNA"/>
</dbReference>
<proteinExistence type="predicted"/>
<keyword evidence="1" id="KW-0472">Membrane</keyword>
<feature type="transmembrane region" description="Helical" evidence="1">
    <location>
        <begin position="63"/>
        <end position="79"/>
    </location>
</feature>
<keyword evidence="1" id="KW-0812">Transmembrane</keyword>
<sequence length="84" mass="8768">MSESTSPTTADLQAEIAAARQELVATISTLKGEMTAGAIARRGGRAITGWFTDEFGGIRPERVAVVGVVVAGIVILKIARSRRG</sequence>
<dbReference type="Pfam" id="PF12277">
    <property type="entry name" value="DUF3618"/>
    <property type="match status" value="1"/>
</dbReference>
<accession>A0A6J6TZX3</accession>
<organism evidence="2">
    <name type="scientific">freshwater metagenome</name>
    <dbReference type="NCBI Taxonomy" id="449393"/>
    <lineage>
        <taxon>unclassified sequences</taxon>
        <taxon>metagenomes</taxon>
        <taxon>ecological metagenomes</taxon>
    </lineage>
</organism>
<dbReference type="InterPro" id="IPR022062">
    <property type="entry name" value="DUF3618"/>
</dbReference>